<dbReference type="AlphaFoldDB" id="A0A6G0YWX5"/>
<gene>
    <name evidence="2" type="ORF">FWK35_00009748</name>
</gene>
<evidence type="ECO:0000313" key="3">
    <source>
        <dbReference type="Proteomes" id="UP000478052"/>
    </source>
</evidence>
<keyword evidence="1" id="KW-1133">Transmembrane helix</keyword>
<organism evidence="2 3">
    <name type="scientific">Aphis craccivora</name>
    <name type="common">Cowpea aphid</name>
    <dbReference type="NCBI Taxonomy" id="307492"/>
    <lineage>
        <taxon>Eukaryota</taxon>
        <taxon>Metazoa</taxon>
        <taxon>Ecdysozoa</taxon>
        <taxon>Arthropoda</taxon>
        <taxon>Hexapoda</taxon>
        <taxon>Insecta</taxon>
        <taxon>Pterygota</taxon>
        <taxon>Neoptera</taxon>
        <taxon>Paraneoptera</taxon>
        <taxon>Hemiptera</taxon>
        <taxon>Sternorrhyncha</taxon>
        <taxon>Aphidomorpha</taxon>
        <taxon>Aphidoidea</taxon>
        <taxon>Aphididae</taxon>
        <taxon>Aphidini</taxon>
        <taxon>Aphis</taxon>
        <taxon>Aphis</taxon>
    </lineage>
</organism>
<keyword evidence="3" id="KW-1185">Reference proteome</keyword>
<accession>A0A6G0YWX5</accession>
<dbReference type="EMBL" id="VUJU01002097">
    <property type="protein sequence ID" value="KAF0762588.1"/>
    <property type="molecule type" value="Genomic_DNA"/>
</dbReference>
<keyword evidence="2" id="KW-0675">Receptor</keyword>
<sequence length="184" mass="21740">MHLIIAPLYIIWEGQTMSMIMELILYIICGILHLSHLIVIALNKQSIVTTYSFIQTNFFNWSVKRGMDPNGAYKKNIKKIKYFVTFWSFMGCTIILIFFNVNNLYTYGFIYLLQTILAVFLITATGAMKCGFIVLLSELNYQFEHLLHGLEHAFNHRMEQKFKIIFFDCVRHHQLIIKFFYTLI</sequence>
<protein>
    <submittedName>
        <fullName evidence="2">Odorant receptor 49b-like</fullName>
    </submittedName>
</protein>
<proteinExistence type="predicted"/>
<feature type="transmembrane region" description="Helical" evidence="1">
    <location>
        <begin position="111"/>
        <end position="136"/>
    </location>
</feature>
<feature type="transmembrane region" description="Helical" evidence="1">
    <location>
        <begin position="23"/>
        <end position="42"/>
    </location>
</feature>
<feature type="transmembrane region" description="Helical" evidence="1">
    <location>
        <begin position="82"/>
        <end position="99"/>
    </location>
</feature>
<keyword evidence="1" id="KW-0472">Membrane</keyword>
<dbReference type="Proteomes" id="UP000478052">
    <property type="component" value="Unassembled WGS sequence"/>
</dbReference>
<reference evidence="2 3" key="1">
    <citation type="submission" date="2019-08" db="EMBL/GenBank/DDBJ databases">
        <title>Whole genome of Aphis craccivora.</title>
        <authorList>
            <person name="Voronova N.V."/>
            <person name="Shulinski R.S."/>
            <person name="Bandarenka Y.V."/>
            <person name="Zhorov D.G."/>
            <person name="Warner D."/>
        </authorList>
    </citation>
    <scope>NUCLEOTIDE SEQUENCE [LARGE SCALE GENOMIC DNA]</scope>
    <source>
        <strain evidence="2">180601</strain>
        <tissue evidence="2">Whole Body</tissue>
    </source>
</reference>
<keyword evidence="1" id="KW-0812">Transmembrane</keyword>
<comment type="caution">
    <text evidence="2">The sequence shown here is derived from an EMBL/GenBank/DDBJ whole genome shotgun (WGS) entry which is preliminary data.</text>
</comment>
<evidence type="ECO:0000256" key="1">
    <source>
        <dbReference type="SAM" id="Phobius"/>
    </source>
</evidence>
<name>A0A6G0YWX5_APHCR</name>
<evidence type="ECO:0000313" key="2">
    <source>
        <dbReference type="EMBL" id="KAF0762588.1"/>
    </source>
</evidence>